<proteinExistence type="inferred from homology"/>
<dbReference type="OMA" id="ITDWEVE"/>
<reference evidence="5" key="1">
    <citation type="submission" date="2025-08" db="UniProtKB">
        <authorList>
            <consortium name="Ensembl"/>
        </authorList>
    </citation>
    <scope>IDENTIFICATION</scope>
</reference>
<dbReference type="SUPFAM" id="SSF56047">
    <property type="entry name" value="Ribosomal protein S8"/>
    <property type="match status" value="1"/>
</dbReference>
<dbReference type="AlphaFoldDB" id="A0A673TU41"/>
<comment type="similarity">
    <text evidence="1">Belongs to the universal ribosomal protein uS8 family.</text>
</comment>
<keyword evidence="2" id="KW-0689">Ribosomal protein</keyword>
<evidence type="ECO:0000313" key="6">
    <source>
        <dbReference type="Proteomes" id="UP000472268"/>
    </source>
</evidence>
<dbReference type="Proteomes" id="UP000472268">
    <property type="component" value="Unplaced"/>
</dbReference>
<dbReference type="FunFam" id="3.30.1370.30:FF:000001">
    <property type="entry name" value="40S ribosomal protein S15a"/>
    <property type="match status" value="1"/>
</dbReference>
<dbReference type="Gene3D" id="3.30.1370.30">
    <property type="match status" value="1"/>
</dbReference>
<name>A0A673TU41_SURSU</name>
<dbReference type="Ensembl" id="ENSSSUT00005019213.1">
    <property type="protein sequence ID" value="ENSSSUP00005016852.1"/>
    <property type="gene ID" value="ENSSSUG00005010882.1"/>
</dbReference>
<dbReference type="PANTHER" id="PTHR11758">
    <property type="entry name" value="40S RIBOSOMAL PROTEIN S15A"/>
    <property type="match status" value="1"/>
</dbReference>
<protein>
    <recommendedName>
        <fullName evidence="4">40S ribosomal protein S15a</fullName>
    </recommendedName>
</protein>
<keyword evidence="3" id="KW-0687">Ribonucleoprotein</keyword>
<dbReference type="GO" id="GO:1990904">
    <property type="term" value="C:ribonucleoprotein complex"/>
    <property type="evidence" value="ECO:0007669"/>
    <property type="project" value="UniProtKB-KW"/>
</dbReference>
<keyword evidence="6" id="KW-1185">Reference proteome</keyword>
<evidence type="ECO:0000256" key="2">
    <source>
        <dbReference type="ARBA" id="ARBA00022980"/>
    </source>
</evidence>
<accession>A0A673TU41</accession>
<dbReference type="GO" id="GO:0006412">
    <property type="term" value="P:translation"/>
    <property type="evidence" value="ECO:0007669"/>
    <property type="project" value="InterPro"/>
</dbReference>
<dbReference type="GO" id="GO:0005840">
    <property type="term" value="C:ribosome"/>
    <property type="evidence" value="ECO:0007669"/>
    <property type="project" value="UniProtKB-KW"/>
</dbReference>
<evidence type="ECO:0000256" key="1">
    <source>
        <dbReference type="ARBA" id="ARBA00006471"/>
    </source>
</evidence>
<dbReference type="GO" id="GO:0003735">
    <property type="term" value="F:structural constituent of ribosome"/>
    <property type="evidence" value="ECO:0007669"/>
    <property type="project" value="InterPro"/>
</dbReference>
<dbReference type="InterPro" id="IPR000630">
    <property type="entry name" value="Ribosomal_uS8"/>
</dbReference>
<sequence length="64" mass="7470">MVYMNVLADALKSINNFENRGKCQVLIRLCSKVVIQFLTVMMKRVYTGKFEITDWEVEKLGKLL</sequence>
<evidence type="ECO:0000256" key="4">
    <source>
        <dbReference type="ARBA" id="ARBA00035422"/>
    </source>
</evidence>
<dbReference type="InterPro" id="IPR035987">
    <property type="entry name" value="Ribosomal_uS8_sf"/>
</dbReference>
<evidence type="ECO:0000256" key="3">
    <source>
        <dbReference type="ARBA" id="ARBA00023274"/>
    </source>
</evidence>
<reference evidence="5" key="2">
    <citation type="submission" date="2025-09" db="UniProtKB">
        <authorList>
            <consortium name="Ensembl"/>
        </authorList>
    </citation>
    <scope>IDENTIFICATION</scope>
</reference>
<evidence type="ECO:0000313" key="5">
    <source>
        <dbReference type="Ensembl" id="ENSSSUP00005016852.1"/>
    </source>
</evidence>
<organism evidence="5 6">
    <name type="scientific">Suricata suricatta</name>
    <name type="common">Meerkat</name>
    <dbReference type="NCBI Taxonomy" id="37032"/>
    <lineage>
        <taxon>Eukaryota</taxon>
        <taxon>Metazoa</taxon>
        <taxon>Chordata</taxon>
        <taxon>Craniata</taxon>
        <taxon>Vertebrata</taxon>
        <taxon>Euteleostomi</taxon>
        <taxon>Mammalia</taxon>
        <taxon>Eutheria</taxon>
        <taxon>Laurasiatheria</taxon>
        <taxon>Carnivora</taxon>
        <taxon>Feliformia</taxon>
        <taxon>Herpestidae</taxon>
        <taxon>Suricata</taxon>
    </lineage>
</organism>